<dbReference type="Gene3D" id="3.30.200.20">
    <property type="entry name" value="Phosphorylase Kinase, domain 1"/>
    <property type="match status" value="1"/>
</dbReference>
<name>A0A5J5JUW7_9ACTN</name>
<dbReference type="Proteomes" id="UP000327011">
    <property type="component" value="Unassembled WGS sequence"/>
</dbReference>
<dbReference type="Pfam" id="PF00069">
    <property type="entry name" value="Pkinase"/>
    <property type="match status" value="1"/>
</dbReference>
<dbReference type="SMART" id="SM00220">
    <property type="entry name" value="S_TKc"/>
    <property type="match status" value="1"/>
</dbReference>
<feature type="region of interest" description="Disordered" evidence="6">
    <location>
        <begin position="374"/>
        <end position="421"/>
    </location>
</feature>
<dbReference type="GO" id="GO:0005524">
    <property type="term" value="F:ATP binding"/>
    <property type="evidence" value="ECO:0007669"/>
    <property type="project" value="UniProtKB-KW"/>
</dbReference>
<dbReference type="SUPFAM" id="SSF82171">
    <property type="entry name" value="DPP6 N-terminal domain-like"/>
    <property type="match status" value="1"/>
</dbReference>
<comment type="caution">
    <text evidence="8">The sequence shown here is derived from an EMBL/GenBank/DDBJ whole genome shotgun (WGS) entry which is preliminary data.</text>
</comment>
<evidence type="ECO:0000313" key="8">
    <source>
        <dbReference type="EMBL" id="KAA9374556.1"/>
    </source>
</evidence>
<dbReference type="InterPro" id="IPR011009">
    <property type="entry name" value="Kinase-like_dom_sf"/>
</dbReference>
<sequence>MAAGPLQPGDPPAIGPYRLAGRLGSGGQGVVYLAESPAGPVAVKRLHAHMSTDPRTRSVFERELRAAQRVDPFCTARIVDVDVDVDGGQPYFVSEYVEGPSLREAVETDGPRSGAALHRLAIGTATALVAIHKAGIIHRDVKPSNVILAPDGPRVIDFGIARLLDVTASVSSGVVGTPAYMAPEQLSEGALTTSVDVFAWASTIVYAATAHAPFGETSIPVIINRILNHEPDLGALEGPLRTLTERAFAKNPEARPTAQELLLGLLGGVSAPAAGGERSGGPRERAARPTSTGLSQEARPVTSTGSSVGGWPGPATATSPPSAGPPSAGSVATVGGDVRSHRRSRLIGLAAAAGAAAVVVALSVAWLVPHGTAPEARESATGPTPRKGTASSSARPSIPAVAAKAMRPSPGPLPGTKARLSADPGGRLALVAYGDYRLNPRTGRFEVDPKTRWMANSPDGWLGAEIGDDDKKALTIHDWRSDSWRVIRLPAPADGPVAWSPDGRKLLMTVPGEEVYHNRGFIVVDTATWRPKLLSIPGRTPDRFWWNHTSDGVVASSGSTFRYAVRFYDLDGRLVRELKGPFKGLVDGPVSPSGGYLVTRCTNDDNARDRLDDCVWDARSGERRGGLYVGLGGLLGWYDDDHLAVCYETDYNDATGDRPEGDTFVKDLKGRTTATLVDYVGGGDDVPFFQYAPYPA</sequence>
<evidence type="ECO:0000256" key="1">
    <source>
        <dbReference type="ARBA" id="ARBA00012513"/>
    </source>
</evidence>
<dbReference type="Gene3D" id="1.10.510.10">
    <property type="entry name" value="Transferase(Phosphotransferase) domain 1"/>
    <property type="match status" value="1"/>
</dbReference>
<organism evidence="8 9">
    <name type="scientific">Microbispora cellulosiformans</name>
    <dbReference type="NCBI Taxonomy" id="2614688"/>
    <lineage>
        <taxon>Bacteria</taxon>
        <taxon>Bacillati</taxon>
        <taxon>Actinomycetota</taxon>
        <taxon>Actinomycetes</taxon>
        <taxon>Streptosporangiales</taxon>
        <taxon>Streptosporangiaceae</taxon>
        <taxon>Microbispora</taxon>
    </lineage>
</organism>
<feature type="region of interest" description="Disordered" evidence="6">
    <location>
        <begin position="272"/>
        <end position="334"/>
    </location>
</feature>
<evidence type="ECO:0000256" key="5">
    <source>
        <dbReference type="ARBA" id="ARBA00022840"/>
    </source>
</evidence>
<dbReference type="SUPFAM" id="SSF56112">
    <property type="entry name" value="Protein kinase-like (PK-like)"/>
    <property type="match status" value="1"/>
</dbReference>
<proteinExistence type="predicted"/>
<reference evidence="8 9" key="1">
    <citation type="submission" date="2019-09" db="EMBL/GenBank/DDBJ databases">
        <title>Screening of Novel Bioactive Compounds from Soil-Associated.</title>
        <authorList>
            <person name="Gong X."/>
        </authorList>
    </citation>
    <scope>NUCLEOTIDE SEQUENCE [LARGE SCALE GENOMIC DNA]</scope>
    <source>
        <strain evidence="8 9">Gxj-6</strain>
    </source>
</reference>
<evidence type="ECO:0000256" key="6">
    <source>
        <dbReference type="SAM" id="MobiDB-lite"/>
    </source>
</evidence>
<gene>
    <name evidence="8" type="ORF">F5972_30395</name>
</gene>
<keyword evidence="2" id="KW-0808">Transferase</keyword>
<feature type="compositionally biased region" description="Low complexity" evidence="6">
    <location>
        <begin position="313"/>
        <end position="333"/>
    </location>
</feature>
<keyword evidence="3" id="KW-0547">Nucleotide-binding</keyword>
<keyword evidence="5" id="KW-0067">ATP-binding</keyword>
<dbReference type="PANTHER" id="PTHR43671">
    <property type="entry name" value="SERINE/THREONINE-PROTEIN KINASE NEK"/>
    <property type="match status" value="1"/>
</dbReference>
<evidence type="ECO:0000256" key="3">
    <source>
        <dbReference type="ARBA" id="ARBA00022741"/>
    </source>
</evidence>
<dbReference type="EMBL" id="VYTZ01000015">
    <property type="protein sequence ID" value="KAA9374556.1"/>
    <property type="molecule type" value="Genomic_DNA"/>
</dbReference>
<dbReference type="InterPro" id="IPR008271">
    <property type="entry name" value="Ser/Thr_kinase_AS"/>
</dbReference>
<dbReference type="CDD" id="cd14014">
    <property type="entry name" value="STKc_PknB_like"/>
    <property type="match status" value="1"/>
</dbReference>
<accession>A0A5J5JUW7</accession>
<dbReference type="PANTHER" id="PTHR43671:SF13">
    <property type="entry name" value="SERINE_THREONINE-PROTEIN KINASE NEK2"/>
    <property type="match status" value="1"/>
</dbReference>
<evidence type="ECO:0000259" key="7">
    <source>
        <dbReference type="PROSITE" id="PS50011"/>
    </source>
</evidence>
<dbReference type="EC" id="2.7.11.1" evidence="1"/>
<keyword evidence="4 8" id="KW-0418">Kinase</keyword>
<dbReference type="RefSeq" id="WP_150938441.1">
    <property type="nucleotide sequence ID" value="NZ_VYTZ01000015.1"/>
</dbReference>
<dbReference type="AlphaFoldDB" id="A0A5J5JUW7"/>
<evidence type="ECO:0000256" key="2">
    <source>
        <dbReference type="ARBA" id="ARBA00022679"/>
    </source>
</evidence>
<protein>
    <recommendedName>
        <fullName evidence="1">non-specific serine/threonine protein kinase</fullName>
        <ecNumber evidence="1">2.7.11.1</ecNumber>
    </recommendedName>
</protein>
<dbReference type="PROSITE" id="PS00108">
    <property type="entry name" value="PROTEIN_KINASE_ST"/>
    <property type="match status" value="1"/>
</dbReference>
<evidence type="ECO:0000256" key="4">
    <source>
        <dbReference type="ARBA" id="ARBA00022777"/>
    </source>
</evidence>
<dbReference type="GO" id="GO:0004674">
    <property type="term" value="F:protein serine/threonine kinase activity"/>
    <property type="evidence" value="ECO:0007669"/>
    <property type="project" value="UniProtKB-EC"/>
</dbReference>
<feature type="compositionally biased region" description="Polar residues" evidence="6">
    <location>
        <begin position="289"/>
        <end position="306"/>
    </location>
</feature>
<dbReference type="InterPro" id="IPR050660">
    <property type="entry name" value="NEK_Ser/Thr_kinase"/>
</dbReference>
<keyword evidence="9" id="KW-1185">Reference proteome</keyword>
<dbReference type="PROSITE" id="PS50011">
    <property type="entry name" value="PROTEIN_KINASE_DOM"/>
    <property type="match status" value="1"/>
</dbReference>
<dbReference type="InterPro" id="IPR000719">
    <property type="entry name" value="Prot_kinase_dom"/>
</dbReference>
<feature type="domain" description="Protein kinase" evidence="7">
    <location>
        <begin position="17"/>
        <end position="266"/>
    </location>
</feature>
<evidence type="ECO:0000313" key="9">
    <source>
        <dbReference type="Proteomes" id="UP000327011"/>
    </source>
</evidence>